<feature type="region of interest" description="Disordered" evidence="3">
    <location>
        <begin position="388"/>
        <end position="429"/>
    </location>
</feature>
<dbReference type="PROSITE" id="PS50102">
    <property type="entry name" value="RRM"/>
    <property type="match status" value="1"/>
</dbReference>
<dbReference type="Pfam" id="PF02136">
    <property type="entry name" value="NTF2"/>
    <property type="match status" value="1"/>
</dbReference>
<name>A0ABD1NVA8_9LAMI</name>
<dbReference type="PANTHER" id="PTHR10693">
    <property type="entry name" value="RAS GTPASE-ACTIVATING PROTEIN-BINDING PROTEIN"/>
    <property type="match status" value="1"/>
</dbReference>
<evidence type="ECO:0000259" key="4">
    <source>
        <dbReference type="PROSITE" id="PS50102"/>
    </source>
</evidence>
<dbReference type="GO" id="GO:0005737">
    <property type="term" value="C:cytoplasm"/>
    <property type="evidence" value="ECO:0007669"/>
    <property type="project" value="UniProtKB-ARBA"/>
</dbReference>
<reference evidence="7" key="1">
    <citation type="submission" date="2024-07" db="EMBL/GenBank/DDBJ databases">
        <title>Two chromosome-level genome assemblies of Korean endemic species Abeliophyllum distichum and Forsythia ovata (Oleaceae).</title>
        <authorList>
            <person name="Jang H."/>
        </authorList>
    </citation>
    <scope>NUCLEOTIDE SEQUENCE [LARGE SCALE GENOMIC DNA]</scope>
</reference>
<feature type="region of interest" description="Disordered" evidence="3">
    <location>
        <begin position="253"/>
        <end position="280"/>
    </location>
</feature>
<dbReference type="AlphaFoldDB" id="A0ABD1NVA8"/>
<dbReference type="SMART" id="SM00360">
    <property type="entry name" value="RRM"/>
    <property type="match status" value="1"/>
</dbReference>
<feature type="compositionally biased region" description="Acidic residues" evidence="3">
    <location>
        <begin position="194"/>
        <end position="211"/>
    </location>
</feature>
<dbReference type="InterPro" id="IPR018222">
    <property type="entry name" value="Nuclear_transport_factor_2_euk"/>
</dbReference>
<dbReference type="Pfam" id="PF00076">
    <property type="entry name" value="RRM_1"/>
    <property type="match status" value="1"/>
</dbReference>
<evidence type="ECO:0000313" key="7">
    <source>
        <dbReference type="Proteomes" id="UP001604277"/>
    </source>
</evidence>
<evidence type="ECO:0000256" key="3">
    <source>
        <dbReference type="SAM" id="MobiDB-lite"/>
    </source>
</evidence>
<dbReference type="InterPro" id="IPR032710">
    <property type="entry name" value="NTF2-like_dom_sf"/>
</dbReference>
<proteinExistence type="predicted"/>
<dbReference type="InterPro" id="IPR039539">
    <property type="entry name" value="Ras_GTPase_bind_prot"/>
</dbReference>
<dbReference type="PROSITE" id="PS50177">
    <property type="entry name" value="NTF2_DOMAIN"/>
    <property type="match status" value="1"/>
</dbReference>
<accession>A0ABD1NVA8</accession>
<evidence type="ECO:0000259" key="5">
    <source>
        <dbReference type="PROSITE" id="PS50177"/>
    </source>
</evidence>
<evidence type="ECO:0000256" key="2">
    <source>
        <dbReference type="PROSITE-ProRule" id="PRU00176"/>
    </source>
</evidence>
<protein>
    <submittedName>
        <fullName evidence="6">Nuclear transport factor 2 (NTF2) family protein with RNA binding (RRM-RBD-RNP motif) domain</fullName>
    </submittedName>
</protein>
<feature type="region of interest" description="Disordered" evidence="3">
    <location>
        <begin position="189"/>
        <end position="213"/>
    </location>
</feature>
<dbReference type="Gene3D" id="3.30.70.330">
    <property type="match status" value="1"/>
</dbReference>
<feature type="compositionally biased region" description="Polar residues" evidence="3">
    <location>
        <begin position="258"/>
        <end position="280"/>
    </location>
</feature>
<evidence type="ECO:0000256" key="1">
    <source>
        <dbReference type="ARBA" id="ARBA00022884"/>
    </source>
</evidence>
<keyword evidence="7" id="KW-1185">Reference proteome</keyword>
<feature type="domain" description="RRM" evidence="4">
    <location>
        <begin position="312"/>
        <end position="389"/>
    </location>
</feature>
<feature type="domain" description="NTF2" evidence="5">
    <location>
        <begin position="14"/>
        <end position="128"/>
    </location>
</feature>
<dbReference type="PANTHER" id="PTHR10693:SF29">
    <property type="entry name" value="GB|AAD20086.1"/>
    <property type="match status" value="1"/>
</dbReference>
<comment type="caution">
    <text evidence="6">The sequence shown here is derived from an EMBL/GenBank/DDBJ whole genome shotgun (WGS) entry which is preliminary data.</text>
</comment>
<dbReference type="InterPro" id="IPR000504">
    <property type="entry name" value="RRM_dom"/>
</dbReference>
<feature type="compositionally biased region" description="Gly residues" evidence="3">
    <location>
        <begin position="405"/>
        <end position="416"/>
    </location>
</feature>
<dbReference type="CDD" id="cd00590">
    <property type="entry name" value="RRM_SF"/>
    <property type="match status" value="1"/>
</dbReference>
<dbReference type="InterPro" id="IPR002075">
    <property type="entry name" value="NTF2_dom"/>
</dbReference>
<dbReference type="FunFam" id="3.10.450.50:FF:000003">
    <property type="entry name" value="Nuclear transport factor 2 family protein"/>
    <property type="match status" value="1"/>
</dbReference>
<dbReference type="SUPFAM" id="SSF54928">
    <property type="entry name" value="RNA-binding domain, RBD"/>
    <property type="match status" value="1"/>
</dbReference>
<gene>
    <name evidence="6" type="ORF">Fot_57449</name>
</gene>
<dbReference type="SUPFAM" id="SSF54427">
    <property type="entry name" value="NTF2-like"/>
    <property type="match status" value="1"/>
</dbReference>
<organism evidence="6 7">
    <name type="scientific">Forsythia ovata</name>
    <dbReference type="NCBI Taxonomy" id="205694"/>
    <lineage>
        <taxon>Eukaryota</taxon>
        <taxon>Viridiplantae</taxon>
        <taxon>Streptophyta</taxon>
        <taxon>Embryophyta</taxon>
        <taxon>Tracheophyta</taxon>
        <taxon>Spermatophyta</taxon>
        <taxon>Magnoliopsida</taxon>
        <taxon>eudicotyledons</taxon>
        <taxon>Gunneridae</taxon>
        <taxon>Pentapetalae</taxon>
        <taxon>asterids</taxon>
        <taxon>lamiids</taxon>
        <taxon>Lamiales</taxon>
        <taxon>Oleaceae</taxon>
        <taxon>Forsythieae</taxon>
        <taxon>Forsythia</taxon>
    </lineage>
</organism>
<dbReference type="GO" id="GO:0003723">
    <property type="term" value="F:RNA binding"/>
    <property type="evidence" value="ECO:0007669"/>
    <property type="project" value="UniProtKB-UniRule"/>
</dbReference>
<sequence>MATQYAASVTATQVGSYFVQQYYQVFQQQREYVHQFYNDASSMVRVDGVTSQSASEMVEIHQMITSLNFTGIEIKTINSLDSWNEGVIVVVSGSVKSRDFSGWRKFVQTFFLAPQEKGYFLLNDIFHLLDEEVPNQLPASAVLEQEHDYQPDISTHNPELPGSDYDLEEEASVYVNSVHIEGDEAVEEYSFQEHEEEQDPEAERVEEDTPLEDSNPLLQSVATTVQESAPAVEEPVEEPQKLTYASILRASKGKAAPSVSSRPSFTQSTSPASDWNHASQPSLQQYPVTSVVLDSDVDAVEESSPQLEGESKSAYVRNLPPTVTSVDILQEFRTFGKIKHDGVFLRNRKDADVCYAFVEFEDVQSVQNAIKASPIQLAGKLVYIEERRPNNNSSTSRGRGRGRGGHFGGRTLGRGGDQNARDNSRSKINGFRGGCSPLRLAANLRRRYLRSAQWNPSFMLSPPKEHLVEKKEHASVHQNPEQKSIGGVNFHFPSERDYFDVYELKCLSAIAFIGAK</sequence>
<dbReference type="EMBL" id="JBFOLJ010000109">
    <property type="protein sequence ID" value="KAL2455545.1"/>
    <property type="molecule type" value="Genomic_DNA"/>
</dbReference>
<dbReference type="InterPro" id="IPR035979">
    <property type="entry name" value="RBD_domain_sf"/>
</dbReference>
<evidence type="ECO:0000313" key="6">
    <source>
        <dbReference type="EMBL" id="KAL2455545.1"/>
    </source>
</evidence>
<dbReference type="InterPro" id="IPR012677">
    <property type="entry name" value="Nucleotide-bd_a/b_plait_sf"/>
</dbReference>
<dbReference type="Gene3D" id="3.10.450.50">
    <property type="match status" value="1"/>
</dbReference>
<dbReference type="Proteomes" id="UP001604277">
    <property type="component" value="Unassembled WGS sequence"/>
</dbReference>
<keyword evidence="1 2" id="KW-0694">RNA-binding</keyword>